<feature type="region of interest" description="Disordered" evidence="6">
    <location>
        <begin position="1129"/>
        <end position="1545"/>
    </location>
</feature>
<feature type="compositionally biased region" description="Basic residues" evidence="6">
    <location>
        <begin position="2674"/>
        <end position="2688"/>
    </location>
</feature>
<evidence type="ECO:0000313" key="9">
    <source>
        <dbReference type="Proteomes" id="UP000310200"/>
    </source>
</evidence>
<feature type="compositionally biased region" description="Basic and acidic residues" evidence="6">
    <location>
        <begin position="2498"/>
        <end position="2513"/>
    </location>
</feature>
<dbReference type="GO" id="GO:0008270">
    <property type="term" value="F:zinc ion binding"/>
    <property type="evidence" value="ECO:0007669"/>
    <property type="project" value="UniProtKB-KW"/>
</dbReference>
<feature type="compositionally biased region" description="Pro residues" evidence="6">
    <location>
        <begin position="3841"/>
        <end position="3850"/>
    </location>
</feature>
<feature type="compositionally biased region" description="Acidic residues" evidence="6">
    <location>
        <begin position="274"/>
        <end position="294"/>
    </location>
</feature>
<dbReference type="PROSITE" id="PS50016">
    <property type="entry name" value="ZF_PHD_2"/>
    <property type="match status" value="1"/>
</dbReference>
<feature type="compositionally biased region" description="Polar residues" evidence="6">
    <location>
        <begin position="2559"/>
        <end position="2578"/>
    </location>
</feature>
<organism evidence="8 9">
    <name type="scientific">Temnothorax longispinosus</name>
    <dbReference type="NCBI Taxonomy" id="300112"/>
    <lineage>
        <taxon>Eukaryota</taxon>
        <taxon>Metazoa</taxon>
        <taxon>Ecdysozoa</taxon>
        <taxon>Arthropoda</taxon>
        <taxon>Hexapoda</taxon>
        <taxon>Insecta</taxon>
        <taxon>Pterygota</taxon>
        <taxon>Neoptera</taxon>
        <taxon>Endopterygota</taxon>
        <taxon>Hymenoptera</taxon>
        <taxon>Apocrita</taxon>
        <taxon>Aculeata</taxon>
        <taxon>Formicoidea</taxon>
        <taxon>Formicidae</taxon>
        <taxon>Myrmicinae</taxon>
        <taxon>Temnothorax</taxon>
    </lineage>
</organism>
<feature type="compositionally biased region" description="Basic and acidic residues" evidence="6">
    <location>
        <begin position="3571"/>
        <end position="3580"/>
    </location>
</feature>
<feature type="region of interest" description="Disordered" evidence="6">
    <location>
        <begin position="3491"/>
        <end position="3522"/>
    </location>
</feature>
<feature type="domain" description="PHD-type" evidence="7">
    <location>
        <begin position="2769"/>
        <end position="2819"/>
    </location>
</feature>
<evidence type="ECO:0000259" key="7">
    <source>
        <dbReference type="PROSITE" id="PS50016"/>
    </source>
</evidence>
<dbReference type="Pfam" id="PF00628">
    <property type="entry name" value="PHD"/>
    <property type="match status" value="1"/>
</dbReference>
<feature type="compositionally biased region" description="Basic and acidic residues" evidence="6">
    <location>
        <begin position="1290"/>
        <end position="1302"/>
    </location>
</feature>
<dbReference type="SMART" id="SM00249">
    <property type="entry name" value="PHD"/>
    <property type="match status" value="1"/>
</dbReference>
<feature type="compositionally biased region" description="Acidic residues" evidence="6">
    <location>
        <begin position="3026"/>
        <end position="3035"/>
    </location>
</feature>
<feature type="compositionally biased region" description="Basic and acidic residues" evidence="6">
    <location>
        <begin position="1805"/>
        <end position="1815"/>
    </location>
</feature>
<feature type="compositionally biased region" description="Basic and acidic residues" evidence="6">
    <location>
        <begin position="1193"/>
        <end position="1205"/>
    </location>
</feature>
<evidence type="ECO:0000256" key="6">
    <source>
        <dbReference type="SAM" id="MobiDB-lite"/>
    </source>
</evidence>
<dbReference type="InterPro" id="IPR001965">
    <property type="entry name" value="Znf_PHD"/>
</dbReference>
<feature type="compositionally biased region" description="Polar residues" evidence="6">
    <location>
        <begin position="3172"/>
        <end position="3185"/>
    </location>
</feature>
<name>A0A4V3S7H0_9HYME</name>
<feature type="compositionally biased region" description="Polar residues" evidence="6">
    <location>
        <begin position="999"/>
        <end position="1021"/>
    </location>
</feature>
<dbReference type="PANTHER" id="PTHR14296">
    <property type="entry name" value="REMODELING AND SPACING FACTOR 1"/>
    <property type="match status" value="1"/>
</dbReference>
<accession>A0A4V3S7H0</accession>
<feature type="coiled-coil region" evidence="5">
    <location>
        <begin position="3456"/>
        <end position="3491"/>
    </location>
</feature>
<feature type="region of interest" description="Disordered" evidence="6">
    <location>
        <begin position="3285"/>
        <end position="3387"/>
    </location>
</feature>
<feature type="compositionally biased region" description="Basic and acidic residues" evidence="6">
    <location>
        <begin position="895"/>
        <end position="915"/>
    </location>
</feature>
<feature type="compositionally biased region" description="Polar residues" evidence="6">
    <location>
        <begin position="958"/>
        <end position="968"/>
    </location>
</feature>
<feature type="compositionally biased region" description="Basic and acidic residues" evidence="6">
    <location>
        <begin position="1641"/>
        <end position="1652"/>
    </location>
</feature>
<evidence type="ECO:0000256" key="5">
    <source>
        <dbReference type="SAM" id="Coils"/>
    </source>
</evidence>
<feature type="region of interest" description="Disordered" evidence="6">
    <location>
        <begin position="3554"/>
        <end position="3611"/>
    </location>
</feature>
<dbReference type="EMBL" id="QBLH01003572">
    <property type="protein sequence ID" value="TGZ37274.1"/>
    <property type="molecule type" value="Genomic_DNA"/>
</dbReference>
<feature type="region of interest" description="Disordered" evidence="6">
    <location>
        <begin position="232"/>
        <end position="362"/>
    </location>
</feature>
<feature type="compositionally biased region" description="Acidic residues" evidence="6">
    <location>
        <begin position="249"/>
        <end position="262"/>
    </location>
</feature>
<feature type="compositionally biased region" description="Pro residues" evidence="6">
    <location>
        <begin position="3901"/>
        <end position="3920"/>
    </location>
</feature>
<feature type="compositionally biased region" description="Polar residues" evidence="6">
    <location>
        <begin position="1154"/>
        <end position="1177"/>
    </location>
</feature>
<dbReference type="InterPro" id="IPR019787">
    <property type="entry name" value="Znf_PHD-finger"/>
</dbReference>
<dbReference type="GO" id="GO:0045892">
    <property type="term" value="P:negative regulation of DNA-templated transcription"/>
    <property type="evidence" value="ECO:0007669"/>
    <property type="project" value="TreeGrafter"/>
</dbReference>
<evidence type="ECO:0000256" key="2">
    <source>
        <dbReference type="ARBA" id="ARBA00022771"/>
    </source>
</evidence>
<feature type="compositionally biased region" description="Polar residues" evidence="6">
    <location>
        <begin position="1619"/>
        <end position="1639"/>
    </location>
</feature>
<feature type="region of interest" description="Disordered" evidence="6">
    <location>
        <begin position="895"/>
        <end position="982"/>
    </location>
</feature>
<feature type="compositionally biased region" description="Basic and acidic residues" evidence="6">
    <location>
        <begin position="1518"/>
        <end position="1536"/>
    </location>
</feature>
<dbReference type="GO" id="GO:0042393">
    <property type="term" value="F:histone binding"/>
    <property type="evidence" value="ECO:0007669"/>
    <property type="project" value="TreeGrafter"/>
</dbReference>
<dbReference type="STRING" id="300112.A0A4V3S7H0"/>
<feature type="compositionally biased region" description="Basic and acidic residues" evidence="6">
    <location>
        <begin position="2475"/>
        <end position="2489"/>
    </location>
</feature>
<evidence type="ECO:0000256" key="1">
    <source>
        <dbReference type="ARBA" id="ARBA00022723"/>
    </source>
</evidence>
<feature type="compositionally biased region" description="Low complexity" evidence="6">
    <location>
        <begin position="2872"/>
        <end position="2896"/>
    </location>
</feature>
<keyword evidence="9" id="KW-1185">Reference proteome</keyword>
<feature type="compositionally biased region" description="Basic and acidic residues" evidence="6">
    <location>
        <begin position="1401"/>
        <end position="1414"/>
    </location>
</feature>
<feature type="compositionally biased region" description="Polar residues" evidence="6">
    <location>
        <begin position="1254"/>
        <end position="1266"/>
    </location>
</feature>
<keyword evidence="3" id="KW-0862">Zinc</keyword>
<feature type="compositionally biased region" description="Polar residues" evidence="6">
    <location>
        <begin position="2600"/>
        <end position="2609"/>
    </location>
</feature>
<feature type="compositionally biased region" description="Basic and acidic residues" evidence="6">
    <location>
        <begin position="1707"/>
        <end position="1716"/>
    </location>
</feature>
<feature type="compositionally biased region" description="Polar residues" evidence="6">
    <location>
        <begin position="3929"/>
        <end position="3944"/>
    </location>
</feature>
<evidence type="ECO:0000313" key="8">
    <source>
        <dbReference type="EMBL" id="TGZ37274.1"/>
    </source>
</evidence>
<dbReference type="CDD" id="cd15543">
    <property type="entry name" value="PHD_RSF1"/>
    <property type="match status" value="1"/>
</dbReference>
<feature type="region of interest" description="Disordered" evidence="6">
    <location>
        <begin position="1764"/>
        <end position="1815"/>
    </location>
</feature>
<feature type="region of interest" description="Disordered" evidence="6">
    <location>
        <begin position="999"/>
        <end position="1022"/>
    </location>
</feature>
<feature type="compositionally biased region" description="Low complexity" evidence="6">
    <location>
        <begin position="1502"/>
        <end position="1517"/>
    </location>
</feature>
<feature type="compositionally biased region" description="Basic and acidic residues" evidence="6">
    <location>
        <begin position="1312"/>
        <end position="1323"/>
    </location>
</feature>
<feature type="compositionally biased region" description="Polar residues" evidence="6">
    <location>
        <begin position="1572"/>
        <end position="1596"/>
    </location>
</feature>
<feature type="compositionally biased region" description="Polar residues" evidence="6">
    <location>
        <begin position="1462"/>
        <end position="1475"/>
    </location>
</feature>
<comment type="caution">
    <text evidence="8">The sequence shown here is derived from an EMBL/GenBank/DDBJ whole genome shotgun (WGS) entry which is preliminary data.</text>
</comment>
<feature type="compositionally biased region" description="Basic residues" evidence="6">
    <location>
        <begin position="3357"/>
        <end position="3375"/>
    </location>
</feature>
<dbReference type="GO" id="GO:0031213">
    <property type="term" value="C:RSF complex"/>
    <property type="evidence" value="ECO:0007669"/>
    <property type="project" value="InterPro"/>
</dbReference>
<feature type="compositionally biased region" description="Polar residues" evidence="6">
    <location>
        <begin position="1350"/>
        <end position="1361"/>
    </location>
</feature>
<keyword evidence="2 4" id="KW-0863">Zinc-finger</keyword>
<feature type="region of interest" description="Disordered" evidence="6">
    <location>
        <begin position="2965"/>
        <end position="2998"/>
    </location>
</feature>
<feature type="compositionally biased region" description="Basic and acidic residues" evidence="6">
    <location>
        <begin position="2623"/>
        <end position="2649"/>
    </location>
</feature>
<feature type="compositionally biased region" description="Low complexity" evidence="6">
    <location>
        <begin position="3655"/>
        <end position="3675"/>
    </location>
</feature>
<feature type="region of interest" description="Disordered" evidence="6">
    <location>
        <begin position="3018"/>
        <end position="3185"/>
    </location>
</feature>
<feature type="compositionally biased region" description="Basic and acidic residues" evidence="6">
    <location>
        <begin position="2445"/>
        <end position="2458"/>
    </location>
</feature>
<feature type="region of interest" description="Disordered" evidence="6">
    <location>
        <begin position="2245"/>
        <end position="2271"/>
    </location>
</feature>
<feature type="compositionally biased region" description="Basic and acidic residues" evidence="6">
    <location>
        <begin position="2730"/>
        <end position="2751"/>
    </location>
</feature>
<feature type="compositionally biased region" description="Pro residues" evidence="6">
    <location>
        <begin position="3949"/>
        <end position="3962"/>
    </location>
</feature>
<feature type="region of interest" description="Disordered" evidence="6">
    <location>
        <begin position="761"/>
        <end position="811"/>
    </location>
</feature>
<proteinExistence type="predicted"/>
<feature type="compositionally biased region" description="Basic and acidic residues" evidence="6">
    <location>
        <begin position="1488"/>
        <end position="1497"/>
    </location>
</feature>
<feature type="compositionally biased region" description="Acidic residues" evidence="6">
    <location>
        <begin position="2705"/>
        <end position="2723"/>
    </location>
</feature>
<feature type="region of interest" description="Disordered" evidence="6">
    <location>
        <begin position="1572"/>
        <end position="1752"/>
    </location>
</feature>
<dbReference type="SUPFAM" id="SSF57903">
    <property type="entry name" value="FYVE/PHD zinc finger"/>
    <property type="match status" value="1"/>
</dbReference>
<dbReference type="InterPro" id="IPR011011">
    <property type="entry name" value="Znf_FYVE_PHD"/>
</dbReference>
<feature type="compositionally biased region" description="Basic and acidic residues" evidence="6">
    <location>
        <begin position="2664"/>
        <end position="2673"/>
    </location>
</feature>
<feature type="compositionally biased region" description="Low complexity" evidence="6">
    <location>
        <begin position="1730"/>
        <end position="1741"/>
    </location>
</feature>
<reference evidence="8 9" key="1">
    <citation type="journal article" date="2019" name="Philos. Trans. R. Soc. Lond., B, Biol. Sci.">
        <title>Ant behaviour and brain gene expression of defending hosts depend on the ecological success of the intruding social parasite.</title>
        <authorList>
            <person name="Kaur R."/>
            <person name="Stoldt M."/>
            <person name="Jongepier E."/>
            <person name="Feldmeyer B."/>
            <person name="Menzel F."/>
            <person name="Bornberg-Bauer E."/>
            <person name="Foitzik S."/>
        </authorList>
    </citation>
    <scope>NUCLEOTIDE SEQUENCE [LARGE SCALE GENOMIC DNA]</scope>
    <source>
        <tissue evidence="8">Whole body</tissue>
    </source>
</reference>
<dbReference type="PANTHER" id="PTHR14296:SF16">
    <property type="entry name" value="REMODELING AND SPACING FACTOR 1"/>
    <property type="match status" value="1"/>
</dbReference>
<keyword evidence="1" id="KW-0479">Metal-binding</keyword>
<dbReference type="InterPro" id="IPR019786">
    <property type="entry name" value="Zinc_finger_PHD-type_CS"/>
</dbReference>
<feature type="compositionally biased region" description="Acidic residues" evidence="6">
    <location>
        <begin position="3292"/>
        <end position="3310"/>
    </location>
</feature>
<dbReference type="InterPro" id="IPR013083">
    <property type="entry name" value="Znf_RING/FYVE/PHD"/>
</dbReference>
<feature type="compositionally biased region" description="Polar residues" evidence="6">
    <location>
        <begin position="1206"/>
        <end position="1224"/>
    </location>
</feature>
<sequence length="4035" mass="446669">MASDNEASCASDPNFAVICSFLGCFGKSCGIIYPDIARLQEMLENTQEVSRELIDLHIKLLRKTRKSVSPEKWERALVKFCHTYSNQDGWELERFGYKKARIAVKLRLLKVLLETQFDLNQKFKNEVNKLAADELRVEPLGRDKSGLAYWCQLDEECNVRVYREDLDEENWELVAKDRESVVNLISTLTNGEIGAIPINEDSNSLEISEKPIIDTGQVTTSPSLEDEVVQENGVHVDEMKQLPNGRSDEFEDEGEHDQDQDQDQVQNDIINEADREEADIDEEDIDAEEDDTTNDDSSKQITEEDDSQEMVQTPSIESRCTNDSSSLSATNLKTLNTKVGATSEDASHREATDETSASLASENKSSITYKQIGVTRADVQEPAPLKSIETPVITSSPLKLVNIVDLKHQPEEKLVSPTSVIASLNAAKKHGAPDEMTDPVIKSLEKLPVKNSLSFSSMDSIPVGHSKLSVKPIDQLAANLVRIQSEKLEKPSGPKSLEKIAESLARSSGMLGNMVNGEDDRLPQDFCARNQSEKSATHRGHRGIDLSTSPRGWENANEQNRPVDFSGIDLSSRKLGKTMDLPSPGYRTQDFQHREMDLSTKKVSKPEMSNLPYDTRNMMLRNHMMMADLNKRQLPFSAYEAPYHNTARLPAKDEHRLPSYTILSDPSKITTLRMNNAPLKRPLEDDDMQQDMLKRIKADVIPIRGSMDKRPMMSGNWRDEVSEAIEEPIMMVQGEGSGSDCDAVNPIVGEAIEEPTAFFYGEGSGAECETGNPGDDAPTDNKESNESKTEPDSATTALSQNKVLTEDEVSTGSILSNKTPVKLNRNFPQSNVSVNDNYQIVDSMQEKPKFKHTLGVQIIPKSTTGSVKRLSRWDVGKPEDKGECDSSIISNEGDISLKKSTDDHERDKVEEKKLLSADAESAKTGYENSADVDQGAKVDDPVNADSETIEDSVKLQVSDVSSENTSTMKQERDSKFQEPVQCDSSISSCQADTLQELESCTDPEPTTDSTNAQSLSDSSKMVSRELDIPEITNNECKSAVESPPRFFFGPNCISYTSKSDEMGSQMEQSLTTSVHDKTDTVQYECVSSSKSADDTVYSYKTEDFDLTQTNNNSLKSDLFTSESDSILCGNNSKDVEKVEAPSNTWDQTSEEKTSTPNSSIDPSSASEYNNANLSLPQVQVEASEESSMQESVCADKEMKEDDCSKLRTSPTSEMITENESINESMTEEDSIKISSNSEPSIQPAECGIVEPPQCVTTDSGNLVSTETQEDSFKGSGDVTSQLLDDEEDRDEKTVIDDSKNENDYQSDNTTVFKEEQNRIESEATAHSSLSSLTQNSQTELADLREFEDVNNLNEPLDSTNAVDAANDQEANRLEKTDLDSIGECCDKQSDKNDNFSEIDGQEDHSTDTDNEKMKGLAGSDADSLCVNYDKNSERTDALSDIGTQDDGSGDSEEIKDKGLNDVQVNDTVFNINSETHLPENSVVTSSESVRESDKHDVVPTISSSDDTSVQDSSSQESEPVRIDDEKVENTSSDTDKPSTFNISPATVPETNIFELSKSDIVETVKEMSSSNLVQSTSEYADNASENPSSCIDQDSNGEMVIDDRVSESNESFKEIEETPTMNDEQPENTTSKDATQEISTELEKEVLEREPCQSEIDLSVTETEILEKEKSEVDAESKTDNDLKEFTAKDESETCNTDEQDATVTEDACKINRSEEAAENSAIVEKSETDTTTVTTEQSETNAADVISQESQVNVADVNKQSLVANYDSDSNDNGNDDVSESVQISDSKDRAVTPIEQEINDEQGTNKEQETNKEQYEKSLVKEEDIDSMNLISDVPQEPASAEQQLESLETKVDEVLNQDTTTVIQQDSKIRDQDTTTVIEQDSKIRDQECVDEMQVKSVCNNIEYRSNDQLTSSVNKGELEEETDIHDISAADNSKISEISDLTKLTVVPVTTEEITESFQSKSFEMTIDHGEKNKEYLNNSIDNMTTVQDIRDAIETTEKADRLTPENAIETEKADCLTSENVRDFSESDANKTAKVSFTRESTEFNTTDNQVTGVFHITEQTKNVDEKLNVSLDTENIAKSKNINELITEELPIPCKRFKEDLADCSNQDNKWDVKSQEECLTKPFTEEMNLPPIQTKSDIAPTKLDNTLDADKSHTWKTEGASLEGSVSSEALYYSNSTFTKMDNVNNLDSCNNQNEPFSIDVNVNKITENFDKNAPSDANNESTAFPAQEIISEIDTVKSDPKKEASKRLIDASDIEDVPPLKSKPPYLETNDKTLENLADSDVQMPKISDISYEVKKLKPQIEDETRAPTISTTQLFQNDFGTVNDSAAVAPTEDPKKVDLEFTEINEPAEIQDIEMKSIASDDSTGVDNEDVFEVPQEEVDPLACTDDDALRNITEDASDTSKISIRVRPATDLVYEGWKLDSTAETPKVSRKRRNSAHESNSEDGAAKQEDEEMTGSKRMKLRAKRIPDKELRKSIEESRVVVVSSEDEAVKCDPDNATEHATKDDDDPNVMQAMAIDKKIRGRPRGRRRRGFRGGGRPNRPKLTDTHGDQTSPGAHPDGTSNDALNATQKKRKKRKMVLGLEIGRDISLETETPVTAQDETPVRQSRRIAQLKIKEQADRRRIEEETMREIEDKKDSEKKKRKKQKPESEEEEVVIKEIEKEKKSKKKRRKRKKKKMLAKFNEANPWQSSSGSSSDEENENEDEEEEEEDIESEGSLLFKSDHEFSPESDLEKDQESEPLRRARTAQKAQSDVEEAEDEYACQKCGKADHPEWILLCDSCDKGWHCSCLRPALMLIPEGDWFCPPCQHTLLVTKFQETLKTLDQLTKRHENEVLRKKRLAFVGISLDNVLHKGEEQRGSKGSQASSQESDNESSDSSSSASSSETSSSEDSDVPVYQLRERRCANTYKFNEYDDMINAAIQDEVEAVQGAGNQGRGKDIATIVNAEKEEAHAEALKMTQLEEDKDEVESKPEKESDEEYKIENEDVIDEIEEEQNTVARKLLARKKHRKLNSLDISSEDDPDSDEDFKGTSSEDEEDFDDHMSSSDDSSFDVKRRGRKGDSRPVRRSTRARMTRAYDNDFIDDDSDESDRPKRKKSRSMWGDSDSEDSDNSWRQRKKKSRTIPTSRVRIVPKTKGKKKKKRKRIIESDNQSENDEDDEPKVEQQSEPNLQDFNTTLNEMVDDNKQENFETAPAEDNVEIKDERLQEAAASDVPIPQIQPQPSEVVPIQKIIYGGLPDENRQEEEEILGRRTRGRKINYREEMASDSEEELKKALMMRKTGESEDEFVVNEADDVNDDGEKDSDSGDVYIPKKDALKFKTKSPKAKKSRNNKSPAAKRKSLSDDVPKQRKKPGPKPGSKNRGRKQKLRDDLDGDMIGGVMDNPIGDIASKIDENLPDNVGLTGTTMSVASSFTGDVPEGSLTGLGAGELADLDDEQLEQMMDEEYGRRQLELAAIEIAKKKKKEEREAKKLEKARLKALEILAAESQRDPNAPEGTDGEAPKKKKRGRRSKAEILAEQMRRDGTQNLGIASSVISAVGTPDGVSNMSHNISPATLSTGLTPESDRSIERGHMPLMTGQDGQLFNPDGTPMKPKRRGRGKGKKTLALEAARAAEAAAKAAAEAGLIAGMGTDSNSDMKQNDIPNVLPTPGSSTSGSAPSTPPASAVPTPGPPSTQPSNSQPVYPALPPGQQSSVITRMLQSQPVSSTPQSFTAAAAAMGHKYFGGPNAGGQMMGGPRTGYEIQPRARIPSPYRQAGQSSIPPHFAAVRSGTPPMRMRVPGPQMYHTPHHPMDPSPSGGGPISISNRDRSSPLTPGGPAMIPPSAGSPLAKGGPTPPPPPPPYVRGGPPMARFAENPMGPRHQMPPFTNASPVNHSMQQPSPPPNRPPGNFSPYHPPPPPNYHYGAYPPPPPMSTADDAAAYQSSPYPSEHFSSPADNQPPIQGPPPPQGPPPQQSHPNDEDHGTGEFGGLCVCHVKYKAIESSSSTSKANSCPVVLALLMPPKANLRLAKCRASGMMKHSDRAEPIF</sequence>
<feature type="compositionally biased region" description="Basic and acidic residues" evidence="6">
    <location>
        <begin position="1665"/>
        <end position="1692"/>
    </location>
</feature>
<feature type="compositionally biased region" description="Acidic residues" evidence="6">
    <location>
        <begin position="3159"/>
        <end position="3169"/>
    </location>
</feature>
<feature type="region of interest" description="Disordered" evidence="6">
    <location>
        <begin position="531"/>
        <end position="568"/>
    </location>
</feature>
<feature type="compositionally biased region" description="Basic and acidic residues" evidence="6">
    <location>
        <begin position="1369"/>
        <end position="1394"/>
    </location>
</feature>
<feature type="region of interest" description="Disordered" evidence="6">
    <location>
        <begin position="2862"/>
        <end position="2907"/>
    </location>
</feature>
<feature type="compositionally biased region" description="Basic residues" evidence="6">
    <location>
        <begin position="3139"/>
        <end position="3153"/>
    </location>
</feature>
<feature type="compositionally biased region" description="Basic and acidic residues" evidence="6">
    <location>
        <begin position="779"/>
        <end position="791"/>
    </location>
</feature>
<feature type="region of interest" description="Disordered" evidence="6">
    <location>
        <begin position="3776"/>
        <end position="3974"/>
    </location>
</feature>
<feature type="compositionally biased region" description="Polar residues" evidence="6">
    <location>
        <begin position="3873"/>
        <end position="3886"/>
    </location>
</feature>
<feature type="compositionally biased region" description="Basic residues" evidence="6">
    <location>
        <begin position="2530"/>
        <end position="2542"/>
    </location>
</feature>
<feature type="region of interest" description="Disordered" evidence="6">
    <location>
        <begin position="2433"/>
        <end position="2763"/>
    </location>
</feature>
<feature type="compositionally biased region" description="Basic and acidic residues" evidence="6">
    <location>
        <begin position="2245"/>
        <end position="2258"/>
    </location>
</feature>
<dbReference type="Gene3D" id="3.30.40.10">
    <property type="entry name" value="Zinc/RING finger domain, C3HC4 (zinc finger)"/>
    <property type="match status" value="1"/>
</dbReference>
<feature type="compositionally biased region" description="Low complexity" evidence="6">
    <location>
        <begin position="1327"/>
        <end position="1338"/>
    </location>
</feature>
<feature type="compositionally biased region" description="Polar residues" evidence="6">
    <location>
        <begin position="3554"/>
        <end position="3569"/>
    </location>
</feature>
<feature type="compositionally biased region" description="Basic and acidic residues" evidence="6">
    <location>
        <begin position="1601"/>
        <end position="1616"/>
    </location>
</feature>
<evidence type="ECO:0000256" key="3">
    <source>
        <dbReference type="ARBA" id="ARBA00022833"/>
    </source>
</evidence>
<feature type="compositionally biased region" description="Basic residues" evidence="6">
    <location>
        <begin position="3600"/>
        <end position="3611"/>
    </location>
</feature>
<feature type="compositionally biased region" description="Polar residues" evidence="6">
    <location>
        <begin position="309"/>
        <end position="340"/>
    </location>
</feature>
<feature type="compositionally biased region" description="Basic residues" evidence="6">
    <location>
        <begin position="3327"/>
        <end position="3348"/>
    </location>
</feature>
<protein>
    <submittedName>
        <fullName evidence="8">Remodeling and spacing factor 1</fullName>
    </submittedName>
</protein>
<dbReference type="PROSITE" id="PS01359">
    <property type="entry name" value="ZF_PHD_1"/>
    <property type="match status" value="1"/>
</dbReference>
<evidence type="ECO:0000256" key="4">
    <source>
        <dbReference type="PROSITE-ProRule" id="PRU00146"/>
    </source>
</evidence>
<gene>
    <name evidence="8" type="ORF">DBV15_03276</name>
</gene>
<feature type="region of interest" description="Disordered" evidence="6">
    <location>
        <begin position="3636"/>
        <end position="3719"/>
    </location>
</feature>
<feature type="compositionally biased region" description="Basic and acidic residues" evidence="6">
    <location>
        <begin position="2977"/>
        <end position="2993"/>
    </location>
</feature>
<feature type="compositionally biased region" description="Polar residues" evidence="6">
    <location>
        <begin position="792"/>
        <end position="803"/>
    </location>
</feature>
<feature type="compositionally biased region" description="Polar residues" evidence="6">
    <location>
        <begin position="546"/>
        <end position="560"/>
    </location>
</feature>
<keyword evidence="5" id="KW-0175">Coiled coil</keyword>
<feature type="compositionally biased region" description="Basic and acidic residues" evidence="6">
    <location>
        <begin position="3050"/>
        <end position="3073"/>
    </location>
</feature>
<dbReference type="InterPro" id="IPR028938">
    <property type="entry name" value="Rsf1-like"/>
</dbReference>
<dbReference type="Proteomes" id="UP000310200">
    <property type="component" value="Unassembled WGS sequence"/>
</dbReference>
<feature type="compositionally biased region" description="Polar residues" evidence="6">
    <location>
        <begin position="3697"/>
        <end position="3719"/>
    </location>
</feature>